<evidence type="ECO:0000256" key="1">
    <source>
        <dbReference type="SAM" id="MobiDB-lite"/>
    </source>
</evidence>
<organism evidence="2 3">
    <name type="scientific">Algisphaera agarilytica</name>
    <dbReference type="NCBI Taxonomy" id="1385975"/>
    <lineage>
        <taxon>Bacteria</taxon>
        <taxon>Pseudomonadati</taxon>
        <taxon>Planctomycetota</taxon>
        <taxon>Phycisphaerae</taxon>
        <taxon>Phycisphaerales</taxon>
        <taxon>Phycisphaeraceae</taxon>
        <taxon>Algisphaera</taxon>
    </lineage>
</organism>
<evidence type="ECO:0000313" key="3">
    <source>
        <dbReference type="Proteomes" id="UP000541810"/>
    </source>
</evidence>
<reference evidence="2 3" key="1">
    <citation type="submission" date="2020-08" db="EMBL/GenBank/DDBJ databases">
        <title>Genomic Encyclopedia of Type Strains, Phase IV (KMG-IV): sequencing the most valuable type-strain genomes for metagenomic binning, comparative biology and taxonomic classification.</title>
        <authorList>
            <person name="Goeker M."/>
        </authorList>
    </citation>
    <scope>NUCLEOTIDE SEQUENCE [LARGE SCALE GENOMIC DNA]</scope>
    <source>
        <strain evidence="2 3">DSM 103725</strain>
    </source>
</reference>
<feature type="region of interest" description="Disordered" evidence="1">
    <location>
        <begin position="105"/>
        <end position="127"/>
    </location>
</feature>
<sequence length="127" mass="13229">MNPTTQLTHVALVGHCGFDSSSLTRLAKSALPDAKIVAVNSQSALDEVAHAQSLLLINRVLDGRFDAGSSLAMIQQLAQRDDSPAMMLVSNYPDAQAEAEAAGALPGFGKSDLGKPETAQRLRNAGG</sequence>
<dbReference type="AlphaFoldDB" id="A0A7X0H4D3"/>
<name>A0A7X0H4D3_9BACT</name>
<dbReference type="RefSeq" id="WP_184676656.1">
    <property type="nucleotide sequence ID" value="NZ_JACHGY010000001.1"/>
</dbReference>
<dbReference type="EMBL" id="JACHGY010000001">
    <property type="protein sequence ID" value="MBB6429056.1"/>
    <property type="molecule type" value="Genomic_DNA"/>
</dbReference>
<evidence type="ECO:0000313" key="2">
    <source>
        <dbReference type="EMBL" id="MBB6429056.1"/>
    </source>
</evidence>
<comment type="caution">
    <text evidence="2">The sequence shown here is derived from an EMBL/GenBank/DDBJ whole genome shotgun (WGS) entry which is preliminary data.</text>
</comment>
<dbReference type="Proteomes" id="UP000541810">
    <property type="component" value="Unassembled WGS sequence"/>
</dbReference>
<protein>
    <submittedName>
        <fullName evidence="2">ActR/RegA family two-component response regulator</fullName>
    </submittedName>
</protein>
<keyword evidence="3" id="KW-1185">Reference proteome</keyword>
<accession>A0A7X0H4D3</accession>
<proteinExistence type="predicted"/>
<gene>
    <name evidence="2" type="ORF">HNQ40_000862</name>
</gene>